<dbReference type="Proteomes" id="UP000234420">
    <property type="component" value="Unassembled WGS sequence"/>
</dbReference>
<proteinExistence type="predicted"/>
<dbReference type="NCBIfam" id="TIGR03743">
    <property type="entry name" value="SXT_TraD"/>
    <property type="match status" value="1"/>
</dbReference>
<accession>A0A2N4UPX1</accession>
<evidence type="ECO:0000313" key="4">
    <source>
        <dbReference type="Proteomes" id="UP000234420"/>
    </source>
</evidence>
<name>A0A2N4UPX1_9GAMM</name>
<gene>
    <name evidence="3" type="primary">traD</name>
    <name evidence="3" type="ORF">CIK00_14880</name>
</gene>
<dbReference type="InterPro" id="IPR022458">
    <property type="entry name" value="Conjugative_coupling_TraG/TraD"/>
</dbReference>
<dbReference type="EMBL" id="NPIB01000020">
    <property type="protein sequence ID" value="PLC57065.1"/>
    <property type="molecule type" value="Genomic_DNA"/>
</dbReference>
<keyword evidence="4" id="KW-1185">Reference proteome</keyword>
<keyword evidence="1" id="KW-0472">Membrane</keyword>
<dbReference type="InterPro" id="IPR027417">
    <property type="entry name" value="P-loop_NTPase"/>
</dbReference>
<feature type="transmembrane region" description="Helical" evidence="1">
    <location>
        <begin position="20"/>
        <end position="37"/>
    </location>
</feature>
<dbReference type="InterPro" id="IPR022503">
    <property type="entry name" value="Conj_coupling_TraG/TraD_PFGI-1"/>
</dbReference>
<reference evidence="3 4" key="1">
    <citation type="journal article" date="2018" name="Syst. Appl. Microbiol.">
        <title>Photobacterium carnosum sp. nov., isolated from spoiled modified atmosphere packaged poultry meat.</title>
        <authorList>
            <person name="Hilgarth M."/>
            <person name="Fuertes S."/>
            <person name="Ehrmann M."/>
            <person name="Vogel R.F."/>
        </authorList>
    </citation>
    <scope>NUCLEOTIDE SEQUENCE [LARGE SCALE GENOMIC DNA]</scope>
    <source>
        <strain evidence="3 4">TMW 2.2021</strain>
    </source>
</reference>
<dbReference type="NCBIfam" id="TIGR03754">
    <property type="entry name" value="conj_TOL_TraD"/>
    <property type="match status" value="1"/>
</dbReference>
<keyword evidence="1" id="KW-0812">Transmembrane</keyword>
<feature type="domain" description="TraD/TraG TraM recognition site" evidence="2">
    <location>
        <begin position="563"/>
        <end position="696"/>
    </location>
</feature>
<protein>
    <submittedName>
        <fullName evidence="3">Conjugative coupling factor TraD, PFGI-1 class</fullName>
    </submittedName>
</protein>
<comment type="caution">
    <text evidence="3">The sequence shown here is derived from an EMBL/GenBank/DDBJ whole genome shotgun (WGS) entry which is preliminary data.</text>
</comment>
<evidence type="ECO:0000313" key="3">
    <source>
        <dbReference type="EMBL" id="PLC57065.1"/>
    </source>
</evidence>
<organism evidence="3 4">
    <name type="scientific">Photobacterium carnosum</name>
    <dbReference type="NCBI Taxonomy" id="2023717"/>
    <lineage>
        <taxon>Bacteria</taxon>
        <taxon>Pseudomonadati</taxon>
        <taxon>Pseudomonadota</taxon>
        <taxon>Gammaproteobacteria</taxon>
        <taxon>Vibrionales</taxon>
        <taxon>Vibrionaceae</taxon>
        <taxon>Photobacterium</taxon>
    </lineage>
</organism>
<dbReference type="Pfam" id="PF12696">
    <property type="entry name" value="TraG-D_C"/>
    <property type="match status" value="1"/>
</dbReference>
<dbReference type="SUPFAM" id="SSF52540">
    <property type="entry name" value="P-loop containing nucleoside triphosphate hydrolases"/>
    <property type="match status" value="1"/>
</dbReference>
<dbReference type="AlphaFoldDB" id="A0A2N4UPX1"/>
<dbReference type="InterPro" id="IPR032689">
    <property type="entry name" value="TraG-D_C"/>
</dbReference>
<dbReference type="CDD" id="cd01127">
    <property type="entry name" value="TrwB_TraG_TraD_VirD4"/>
    <property type="match status" value="1"/>
</dbReference>
<sequence length="753" mass="84092">MTVEYRMDGQLRPITEYKAALVSSLGTYALAAVPSLAGLPASLSYTLAVATAAMAGTQIVNGRKLKRYQKNLTRLEAFAMTTEELPVSETEFYLGKGFDWTQVHAQRAYECQKQNGRKYIKQSPLYYKARELERYAAKTGKLRLIADLTSSGKIINGKKIAKRLNRIIEKRPALKPLATISNKLNYINLIDNPYAPLPPVGGEPYLHGVGASEEKDMFMELGGRNGHTLVMGTTRVGKTRAAELFISADIARVVKRKITYRGYDGSIVKKVVTEPEAMVAVLDPKGDADLLARCYSEAKRHGREFILFHLGAPDVTARYNGIGHFSQISECATRSTNPLGGGSDNAFKEFAWRFSNVICTALCRLRKRPSYDLIRKYIMDMEVLYLEYCKMLMVELEIENWQELHEDLKQTMKGIPASLKAMSRESLAFYMLIKEQQEAGNMKDDPVYEAVLNAVRYDPSYFSKITASYLPFLEKLCSGDNLKVLSPNYDDLDDPRPVFDWTQAARKRAVVYCGFDAMTNRDVASACSNAMLSDLLSLSGKIYKSGINYGVDGCLSTEKPVCYLHLDEANEMVGEEFMPILNKAGGSGMRVTAYTQSRQDLTVKLNDRAKAEVLESNFNTLIMFRVKTEDTAKLFTDQLPEVDLYDTKIQNGVTPDSGIIDDGLDTKVFSTRVSDSVGTAKTQKLITPDQIIALPKGQAFCIVEGSRVIKVRFPLPKESASTLPPDIESLCSAMRTKYNSYDGWWNEPTSHVQ</sequence>
<dbReference type="RefSeq" id="WP_082960765.1">
    <property type="nucleotide sequence ID" value="NZ_JABJXE010000015.1"/>
</dbReference>
<keyword evidence="1" id="KW-1133">Transmembrane helix</keyword>
<evidence type="ECO:0000256" key="1">
    <source>
        <dbReference type="SAM" id="Phobius"/>
    </source>
</evidence>
<dbReference type="Gene3D" id="3.40.50.300">
    <property type="entry name" value="P-loop containing nucleotide triphosphate hydrolases"/>
    <property type="match status" value="1"/>
</dbReference>
<evidence type="ECO:0000259" key="2">
    <source>
        <dbReference type="Pfam" id="PF12696"/>
    </source>
</evidence>